<feature type="transmembrane region" description="Helical" evidence="1">
    <location>
        <begin position="50"/>
        <end position="69"/>
    </location>
</feature>
<dbReference type="AlphaFoldDB" id="A0A1I8QCR0"/>
<keyword evidence="1" id="KW-1133">Transmembrane helix</keyword>
<evidence type="ECO:0000256" key="1">
    <source>
        <dbReference type="SAM" id="Phobius"/>
    </source>
</evidence>
<feature type="transmembrane region" description="Helical" evidence="1">
    <location>
        <begin position="113"/>
        <end position="137"/>
    </location>
</feature>
<keyword evidence="1" id="KW-0812">Transmembrane</keyword>
<organism evidence="2 3">
    <name type="scientific">Stomoxys calcitrans</name>
    <name type="common">Stable fly</name>
    <name type="synonym">Conops calcitrans</name>
    <dbReference type="NCBI Taxonomy" id="35570"/>
    <lineage>
        <taxon>Eukaryota</taxon>
        <taxon>Metazoa</taxon>
        <taxon>Ecdysozoa</taxon>
        <taxon>Arthropoda</taxon>
        <taxon>Hexapoda</taxon>
        <taxon>Insecta</taxon>
        <taxon>Pterygota</taxon>
        <taxon>Neoptera</taxon>
        <taxon>Endopterygota</taxon>
        <taxon>Diptera</taxon>
        <taxon>Brachycera</taxon>
        <taxon>Muscomorpha</taxon>
        <taxon>Muscoidea</taxon>
        <taxon>Muscidae</taxon>
        <taxon>Stomoxys</taxon>
    </lineage>
</organism>
<evidence type="ECO:0000313" key="2">
    <source>
        <dbReference type="EnsemblMetazoa" id="SCAU015946-PA"/>
    </source>
</evidence>
<dbReference type="VEuPathDB" id="VectorBase:SCAU015946"/>
<evidence type="ECO:0000313" key="3">
    <source>
        <dbReference type="Proteomes" id="UP000095300"/>
    </source>
</evidence>
<name>A0A1I8QCR0_STOCA</name>
<feature type="transmembrane region" description="Helical" evidence="1">
    <location>
        <begin position="12"/>
        <end position="30"/>
    </location>
</feature>
<dbReference type="KEGG" id="scac:106092235"/>
<dbReference type="EnsemblMetazoa" id="SCAU015946-RA">
    <property type="protein sequence ID" value="SCAU015946-PA"/>
    <property type="gene ID" value="SCAU015946"/>
</dbReference>
<accession>A0A1I8QCR0</accession>
<dbReference type="Proteomes" id="UP000095300">
    <property type="component" value="Unassembled WGS sequence"/>
</dbReference>
<protein>
    <submittedName>
        <fullName evidence="2">Uncharacterized protein</fullName>
    </submittedName>
</protein>
<keyword evidence="3" id="KW-1185">Reference proteome</keyword>
<gene>
    <name evidence="2" type="primary">106092235</name>
</gene>
<sequence>MMSSADNKKLCMAVAYLNAAISAVLFFSLIWDLVVPDVPTPEETKRVANIVDAGITLYLGIWFILSLMLTKGISTNRCYLMAPFVHWNVFHLIVMALLMVFGVVSSFKSDYSFWVMLLEIIGYSLLLAFLIFCYMPVRQYYQGLRQISDYIQKEGLK</sequence>
<reference evidence="2" key="1">
    <citation type="submission" date="2020-05" db="UniProtKB">
        <authorList>
            <consortium name="EnsemblMetazoa"/>
        </authorList>
    </citation>
    <scope>IDENTIFICATION</scope>
    <source>
        <strain evidence="2">USDA</strain>
    </source>
</reference>
<proteinExistence type="predicted"/>
<keyword evidence="1" id="KW-0472">Membrane</keyword>
<feature type="transmembrane region" description="Helical" evidence="1">
    <location>
        <begin position="89"/>
        <end position="107"/>
    </location>
</feature>